<organism evidence="1 2">
    <name type="scientific">Euphydryas editha</name>
    <name type="common">Edith's checkerspot</name>
    <dbReference type="NCBI Taxonomy" id="104508"/>
    <lineage>
        <taxon>Eukaryota</taxon>
        <taxon>Metazoa</taxon>
        <taxon>Ecdysozoa</taxon>
        <taxon>Arthropoda</taxon>
        <taxon>Hexapoda</taxon>
        <taxon>Insecta</taxon>
        <taxon>Pterygota</taxon>
        <taxon>Neoptera</taxon>
        <taxon>Endopterygota</taxon>
        <taxon>Lepidoptera</taxon>
        <taxon>Glossata</taxon>
        <taxon>Ditrysia</taxon>
        <taxon>Papilionoidea</taxon>
        <taxon>Nymphalidae</taxon>
        <taxon>Nymphalinae</taxon>
        <taxon>Euphydryas</taxon>
    </lineage>
</organism>
<accession>A0AAU9V2M3</accession>
<dbReference type="Proteomes" id="UP001153954">
    <property type="component" value="Unassembled WGS sequence"/>
</dbReference>
<proteinExistence type="predicted"/>
<keyword evidence="2" id="KW-1185">Reference proteome</keyword>
<gene>
    <name evidence="1" type="ORF">EEDITHA_LOCUS19863</name>
</gene>
<dbReference type="PANTHER" id="PTHR33332">
    <property type="entry name" value="REVERSE TRANSCRIPTASE DOMAIN-CONTAINING PROTEIN"/>
    <property type="match status" value="1"/>
</dbReference>
<evidence type="ECO:0008006" key="3">
    <source>
        <dbReference type="Google" id="ProtNLM"/>
    </source>
</evidence>
<sequence length="131" mass="15111">MDLSLWSTLRDPEYHRAHVLDGIVNWCGVNTMTLNPGKCYDVMFTRNDKVLQELPEIKDLGVTIDGRLTFKTHIDSIIRKVARCLGFIRRNTEGFSQATKIIIYNALVRSHIEFASVVWILFHHIGTFIVH</sequence>
<evidence type="ECO:0000313" key="1">
    <source>
        <dbReference type="EMBL" id="CAH2105624.1"/>
    </source>
</evidence>
<protein>
    <recommendedName>
        <fullName evidence="3">Reverse transcriptase</fullName>
    </recommendedName>
</protein>
<comment type="caution">
    <text evidence="1">The sequence shown here is derived from an EMBL/GenBank/DDBJ whole genome shotgun (WGS) entry which is preliminary data.</text>
</comment>
<reference evidence="1" key="1">
    <citation type="submission" date="2022-03" db="EMBL/GenBank/DDBJ databases">
        <authorList>
            <person name="Tunstrom K."/>
        </authorList>
    </citation>
    <scope>NUCLEOTIDE SEQUENCE</scope>
</reference>
<evidence type="ECO:0000313" key="2">
    <source>
        <dbReference type="Proteomes" id="UP001153954"/>
    </source>
</evidence>
<dbReference type="EMBL" id="CAKOGL010000028">
    <property type="protein sequence ID" value="CAH2105624.1"/>
    <property type="molecule type" value="Genomic_DNA"/>
</dbReference>
<name>A0AAU9V2M3_EUPED</name>
<dbReference type="AlphaFoldDB" id="A0AAU9V2M3"/>